<organism evidence="1 2">
    <name type="scientific">Massilia atriviolacea</name>
    <dbReference type="NCBI Taxonomy" id="2495579"/>
    <lineage>
        <taxon>Bacteria</taxon>
        <taxon>Pseudomonadati</taxon>
        <taxon>Pseudomonadota</taxon>
        <taxon>Betaproteobacteria</taxon>
        <taxon>Burkholderiales</taxon>
        <taxon>Oxalobacteraceae</taxon>
        <taxon>Telluria group</taxon>
        <taxon>Massilia</taxon>
    </lineage>
</organism>
<keyword evidence="2" id="KW-1185">Reference proteome</keyword>
<evidence type="ECO:0000313" key="2">
    <source>
        <dbReference type="Proteomes" id="UP000278085"/>
    </source>
</evidence>
<accession>A0A430HSB5</accession>
<dbReference type="Pfam" id="PF05936">
    <property type="entry name" value="T6SS_VasE"/>
    <property type="match status" value="1"/>
</dbReference>
<dbReference type="NCBIfam" id="TIGR03353">
    <property type="entry name" value="VI_chp_4"/>
    <property type="match status" value="1"/>
</dbReference>
<dbReference type="OrthoDB" id="9775333at2"/>
<dbReference type="PANTHER" id="PTHR35566">
    <property type="entry name" value="BLR3599 PROTEIN"/>
    <property type="match status" value="1"/>
</dbReference>
<protein>
    <submittedName>
        <fullName evidence="1">Type VI secretion system baseplate subunit TssK</fullName>
    </submittedName>
</protein>
<comment type="caution">
    <text evidence="1">The sequence shown here is derived from an EMBL/GenBank/DDBJ whole genome shotgun (WGS) entry which is preliminary data.</text>
</comment>
<evidence type="ECO:0000313" key="1">
    <source>
        <dbReference type="EMBL" id="RSZ60382.1"/>
    </source>
</evidence>
<name>A0A430HSB5_9BURK</name>
<dbReference type="EMBL" id="RXLQ01000002">
    <property type="protein sequence ID" value="RSZ60382.1"/>
    <property type="molecule type" value="Genomic_DNA"/>
</dbReference>
<sequence length="462" mass="51579">MKPYSPNPNIASSMHQRIVWTEGMFLRPHHFQQMERYLENFVQSRVLPMQGFHWGWSRLELDRDALAVGKLAIGSGAGVMPDGTPFAFEADHAPPMLDVPAQLKDQDIVLALPLWRANRPDFSWSDDTPAPDAAGNSGWTRHDIGEFEIDDANSEAFGPAVLQFGRLNLRLMPASALNADWQSVGVVRVSERRNDGQVLLDDSYIPPMLAATAHPVLERFVTQLHGLLQQRGDALAERMAQPGSGGVAEFADFLLLEVINRYTGVTWHAGQSSRLHPEMLYKDMLKLACDLATYTADKRRPSVYPPYLHDDLQATFTPLMAELRRALSIVLEQHAIAIALQERGNGIRVAQIPSLELIQDAGFVLAVNADMPSELLRTRFPAQLKMGAVERIRDLVLLQLPGIGMRLLPVAPRHLPYHAGFTYFELDKTGEFWKQLEKSGGLALHVAGDFPGLSMEFWAIRQ</sequence>
<dbReference type="RefSeq" id="WP_126072793.1">
    <property type="nucleotide sequence ID" value="NZ_CP051166.1"/>
</dbReference>
<gene>
    <name evidence="1" type="primary">tssK</name>
    <name evidence="1" type="ORF">EJB06_04515</name>
</gene>
<dbReference type="AlphaFoldDB" id="A0A430HSB5"/>
<dbReference type="Proteomes" id="UP000278085">
    <property type="component" value="Unassembled WGS sequence"/>
</dbReference>
<proteinExistence type="predicted"/>
<dbReference type="PANTHER" id="PTHR35566:SF1">
    <property type="entry name" value="TYPE VI SECRETION SYSTEM BASEPLATE COMPONENT TSSK1"/>
    <property type="match status" value="1"/>
</dbReference>
<dbReference type="InterPro" id="IPR010263">
    <property type="entry name" value="T6SS_TssK"/>
</dbReference>
<reference evidence="1 2" key="1">
    <citation type="submission" date="2018-12" db="EMBL/GenBank/DDBJ databases">
        <authorList>
            <person name="Yang E."/>
        </authorList>
    </citation>
    <scope>NUCLEOTIDE SEQUENCE [LARGE SCALE GENOMIC DNA]</scope>
    <source>
        <strain evidence="1 2">SOD</strain>
    </source>
</reference>